<dbReference type="FunFam" id="3.40.50.300:FF:000029">
    <property type="entry name" value="Elongation factor G"/>
    <property type="match status" value="1"/>
</dbReference>
<dbReference type="PRINTS" id="PR00315">
    <property type="entry name" value="ELONGATNFCT"/>
</dbReference>
<dbReference type="CDD" id="cd01886">
    <property type="entry name" value="EF-G"/>
    <property type="match status" value="1"/>
</dbReference>
<dbReference type="InterPro" id="IPR005225">
    <property type="entry name" value="Small_GTP-bd"/>
</dbReference>
<evidence type="ECO:0000313" key="11">
    <source>
        <dbReference type="Proteomes" id="UP001164513"/>
    </source>
</evidence>
<evidence type="ECO:0000256" key="6">
    <source>
        <dbReference type="ARBA" id="ARBA00023134"/>
    </source>
</evidence>
<dbReference type="InterPro" id="IPR041095">
    <property type="entry name" value="EFG_II"/>
</dbReference>
<evidence type="ECO:0000256" key="1">
    <source>
        <dbReference type="ARBA" id="ARBA00004496"/>
    </source>
</evidence>
<organism evidence="10 11">
    <name type="scientific">Borrelia miyamotoi</name>
    <dbReference type="NCBI Taxonomy" id="47466"/>
    <lineage>
        <taxon>Bacteria</taxon>
        <taxon>Pseudomonadati</taxon>
        <taxon>Spirochaetota</taxon>
        <taxon>Spirochaetia</taxon>
        <taxon>Spirochaetales</taxon>
        <taxon>Borreliaceae</taxon>
        <taxon>Borrelia</taxon>
    </lineage>
</organism>
<evidence type="ECO:0000256" key="8">
    <source>
        <dbReference type="NCBIfam" id="TIGR00484"/>
    </source>
</evidence>
<proteinExistence type="inferred from homology"/>
<dbReference type="Pfam" id="PF14492">
    <property type="entry name" value="EFG_III"/>
    <property type="match status" value="1"/>
</dbReference>
<dbReference type="InterPro" id="IPR000640">
    <property type="entry name" value="EFG_V-like"/>
</dbReference>
<dbReference type="PANTHER" id="PTHR43261:SF1">
    <property type="entry name" value="RIBOSOME-RELEASING FACTOR 2, MITOCHONDRIAL"/>
    <property type="match status" value="1"/>
</dbReference>
<dbReference type="SUPFAM" id="SSF52540">
    <property type="entry name" value="P-loop containing nucleoside triphosphate hydrolases"/>
    <property type="match status" value="1"/>
</dbReference>
<keyword evidence="3" id="KW-0547">Nucleotide-binding</keyword>
<dbReference type="GO" id="GO:0005525">
    <property type="term" value="F:GTP binding"/>
    <property type="evidence" value="ECO:0007669"/>
    <property type="project" value="UniProtKB-UniRule"/>
</dbReference>
<evidence type="ECO:0000256" key="7">
    <source>
        <dbReference type="ARBA" id="ARBA00024731"/>
    </source>
</evidence>
<dbReference type="SUPFAM" id="SSF54211">
    <property type="entry name" value="Ribosomal protein S5 domain 2-like"/>
    <property type="match status" value="1"/>
</dbReference>
<dbReference type="GO" id="GO:0032790">
    <property type="term" value="P:ribosome disassembly"/>
    <property type="evidence" value="ECO:0007669"/>
    <property type="project" value="TreeGrafter"/>
</dbReference>
<dbReference type="Gene3D" id="3.40.50.300">
    <property type="entry name" value="P-loop containing nucleotide triphosphate hydrolases"/>
    <property type="match status" value="1"/>
</dbReference>
<dbReference type="FunFam" id="3.30.70.870:FF:000002">
    <property type="entry name" value="Translation elongation factor 2"/>
    <property type="match status" value="1"/>
</dbReference>
<dbReference type="Gene3D" id="2.40.30.10">
    <property type="entry name" value="Translation factors"/>
    <property type="match status" value="1"/>
</dbReference>
<dbReference type="SUPFAM" id="SSF54980">
    <property type="entry name" value="EF-G C-terminal domain-like"/>
    <property type="match status" value="2"/>
</dbReference>
<accession>A0AAX3JLT1</accession>
<dbReference type="PROSITE" id="PS00301">
    <property type="entry name" value="G_TR_1"/>
    <property type="match status" value="1"/>
</dbReference>
<evidence type="ECO:0000313" key="10">
    <source>
        <dbReference type="EMBL" id="WAZ71593.1"/>
    </source>
</evidence>
<name>A0AAX3JLT1_9SPIR</name>
<dbReference type="NCBIfam" id="TIGR00484">
    <property type="entry name" value="EF-G"/>
    <property type="match status" value="1"/>
</dbReference>
<dbReference type="Gene3D" id="3.30.70.240">
    <property type="match status" value="1"/>
</dbReference>
<evidence type="ECO:0000259" key="9">
    <source>
        <dbReference type="PROSITE" id="PS51722"/>
    </source>
</evidence>
<dbReference type="Pfam" id="PF22042">
    <property type="entry name" value="EF-G_D2"/>
    <property type="match status" value="1"/>
</dbReference>
<dbReference type="InterPro" id="IPR014721">
    <property type="entry name" value="Ribsml_uS5_D2-typ_fold_subgr"/>
</dbReference>
<feature type="domain" description="Tr-type G" evidence="9">
    <location>
        <begin position="1"/>
        <end position="276"/>
    </location>
</feature>
<dbReference type="SMART" id="SM00889">
    <property type="entry name" value="EFG_IV"/>
    <property type="match status" value="1"/>
</dbReference>
<dbReference type="InterPro" id="IPR005517">
    <property type="entry name" value="Transl_elong_EFG/EF2_IV"/>
</dbReference>
<dbReference type="InterPro" id="IPR027417">
    <property type="entry name" value="P-loop_NTPase"/>
</dbReference>
<evidence type="ECO:0000256" key="3">
    <source>
        <dbReference type="ARBA" id="ARBA00022741"/>
    </source>
</evidence>
<protein>
    <recommendedName>
        <fullName evidence="8">Elongation factor G</fullName>
    </recommendedName>
</protein>
<dbReference type="CDD" id="cd04088">
    <property type="entry name" value="EFG_mtEFG_II"/>
    <property type="match status" value="1"/>
</dbReference>
<dbReference type="GO" id="GO:0005737">
    <property type="term" value="C:cytoplasm"/>
    <property type="evidence" value="ECO:0007669"/>
    <property type="project" value="UniProtKB-SubCell"/>
</dbReference>
<keyword evidence="4 10" id="KW-0251">Elongation factor</keyword>
<dbReference type="NCBIfam" id="TIGR00231">
    <property type="entry name" value="small_GTP"/>
    <property type="match status" value="1"/>
</dbReference>
<keyword evidence="5" id="KW-0648">Protein biosynthesis</keyword>
<evidence type="ECO:0000256" key="4">
    <source>
        <dbReference type="ARBA" id="ARBA00022768"/>
    </source>
</evidence>
<dbReference type="GO" id="GO:0003924">
    <property type="term" value="F:GTPase activity"/>
    <property type="evidence" value="ECO:0007669"/>
    <property type="project" value="InterPro"/>
</dbReference>
<sequence>MEIRNIGIMAHIDAGKTTTTERIIYYTGKSHKIGDVDSGNTVTDWMTQEQDRGITISSAAITCYWREHQINIIDTPGHVDFTAEVERSLRVLDGGIVIFSAVDGIQAQTETVWKQASKYGIPRLAYINKMDRVGADFIKVVEDIKNKFGIVPIILQMPIGSESSFEGVVDIIRNKELHFEFRDDKPIVIEKVVREEFFENVKIFRENLIDSLSNFSERITELFLENSVIDDSLIMEEIRRCTISGFIVPVLAGTSLKNIGIEPLIDAIVDYLPSPFEKNFSVYSLKTDRSMSIDSRNEKNLSALVFKVQYFSAIAAHLYFIRVYSGELNSSKRVVNVAKNKREKFTRIFRVFSNKNEQINSIKAGDIGAVIGLKYSVTGDTLVEEGNEIILEPLVFPEPVVLISVEPERSSDDVRLKEVLEIIAKEDPTFNYKENKETGQLLVSGMGELHLEVIIIRIRDEFKLNVYTGKPQVSYRESLSLEVNDVFKFINIFAGKEVNLKIGMIVTPLVRGEGNKIEFECSVDSLFKAAILRGITSVFSTGIIGYPIIDTGVKITSLDFDKGKINESLIESVSGLAFNEFFKRANPIKLEPIMMLEIRTPIEYTGEVVSTLNFVGGIIHSISNIEDYEIIKAEAAFEKLFGYTSVLRSSTKGRGDFTMEFSYFKEKHE</sequence>
<dbReference type="InterPro" id="IPR004540">
    <property type="entry name" value="Transl_elong_EFG/EF2"/>
</dbReference>
<dbReference type="PROSITE" id="PS51722">
    <property type="entry name" value="G_TR_2"/>
    <property type="match status" value="1"/>
</dbReference>
<dbReference type="InterPro" id="IPR035649">
    <property type="entry name" value="EFG_V"/>
</dbReference>
<dbReference type="Gene3D" id="3.30.70.870">
    <property type="entry name" value="Elongation Factor G (Translational Gtpase), domain 3"/>
    <property type="match status" value="1"/>
</dbReference>
<dbReference type="InterPro" id="IPR053905">
    <property type="entry name" value="EF-G-like_DII"/>
</dbReference>
<dbReference type="InterPro" id="IPR031157">
    <property type="entry name" value="G_TR_CS"/>
</dbReference>
<dbReference type="InterPro" id="IPR009022">
    <property type="entry name" value="EFG_III"/>
</dbReference>
<dbReference type="InterPro" id="IPR035647">
    <property type="entry name" value="EFG_III/V"/>
</dbReference>
<dbReference type="GO" id="GO:0003746">
    <property type="term" value="F:translation elongation factor activity"/>
    <property type="evidence" value="ECO:0007669"/>
    <property type="project" value="UniProtKB-UniRule"/>
</dbReference>
<dbReference type="SMART" id="SM00838">
    <property type="entry name" value="EFG_C"/>
    <property type="match status" value="1"/>
</dbReference>
<dbReference type="Pfam" id="PF03764">
    <property type="entry name" value="EFG_IV"/>
    <property type="match status" value="1"/>
</dbReference>
<dbReference type="Gene3D" id="3.30.230.10">
    <property type="match status" value="1"/>
</dbReference>
<dbReference type="Pfam" id="PF00679">
    <property type="entry name" value="EFG_C"/>
    <property type="match status" value="1"/>
</dbReference>
<dbReference type="CDD" id="cd16262">
    <property type="entry name" value="EFG_III"/>
    <property type="match status" value="1"/>
</dbReference>
<dbReference type="InterPro" id="IPR000795">
    <property type="entry name" value="T_Tr_GTP-bd_dom"/>
</dbReference>
<dbReference type="Pfam" id="PF00009">
    <property type="entry name" value="GTP_EFTU"/>
    <property type="match status" value="1"/>
</dbReference>
<dbReference type="AlphaFoldDB" id="A0AAX3JLT1"/>
<dbReference type="Proteomes" id="UP001164513">
    <property type="component" value="Chromosome"/>
</dbReference>
<dbReference type="EMBL" id="CP114720">
    <property type="protein sequence ID" value="WAZ71593.1"/>
    <property type="molecule type" value="Genomic_DNA"/>
</dbReference>
<comment type="subcellular location">
    <subcellularLocation>
        <location evidence="1">Cytoplasm</location>
    </subcellularLocation>
</comment>
<dbReference type="RefSeq" id="WP_152300449.1">
    <property type="nucleotide sequence ID" value="NZ_CP044625.1"/>
</dbReference>
<evidence type="ECO:0000256" key="5">
    <source>
        <dbReference type="ARBA" id="ARBA00022917"/>
    </source>
</evidence>
<dbReference type="InterPro" id="IPR020568">
    <property type="entry name" value="Ribosomal_Su5_D2-typ_SF"/>
</dbReference>
<dbReference type="SUPFAM" id="SSF50447">
    <property type="entry name" value="Translation proteins"/>
    <property type="match status" value="1"/>
</dbReference>
<reference evidence="10" key="1">
    <citation type="submission" date="2022-12" db="EMBL/GenBank/DDBJ databases">
        <title>B. miyamotoi WGS.</title>
        <authorList>
            <person name="Gabriele M."/>
            <person name="Kuleshov K.V."/>
            <person name="Hepner S."/>
            <person name="Hoornstra D."/>
            <person name="Hovius J.W."/>
            <person name="Platonov A.E."/>
            <person name="Fingerle V."/>
            <person name="Strube C."/>
        </authorList>
    </citation>
    <scope>NUCLEOTIDE SEQUENCE</scope>
    <source>
        <strain evidence="10">ZStruIII14-9</strain>
    </source>
</reference>
<dbReference type="InterPro" id="IPR009000">
    <property type="entry name" value="Transl_B-barrel_sf"/>
</dbReference>
<dbReference type="FunFam" id="3.30.70.240:FF:000001">
    <property type="entry name" value="Elongation factor G"/>
    <property type="match status" value="1"/>
</dbReference>
<keyword evidence="6" id="KW-0342">GTP-binding</keyword>
<dbReference type="CDD" id="cd03713">
    <property type="entry name" value="EFG_mtEFG_C"/>
    <property type="match status" value="1"/>
</dbReference>
<comment type="function">
    <text evidence="7">Catalyzes the GTP-dependent ribosomal translocation step during translation elongation. During this step, the ribosome changes from the pre-translocational (PRE) to the post-translocational (POST) state as the newly formed A-site-bound peptidyl-tRNA and P-site-bound deacylated tRNA move to the P and E sites, respectively. Catalyzes the coordinated movement of the two tRNA molecules, the mRNA and conformational changes in the ribosome.</text>
</comment>
<comment type="similarity">
    <text evidence="2">Belongs to the TRAFAC class translation factor GTPase superfamily. Classic translation factor GTPase family. EF-G/EF-2 subfamily.</text>
</comment>
<dbReference type="PANTHER" id="PTHR43261">
    <property type="entry name" value="TRANSLATION ELONGATION FACTOR G-RELATED"/>
    <property type="match status" value="1"/>
</dbReference>
<evidence type="ECO:0000256" key="2">
    <source>
        <dbReference type="ARBA" id="ARBA00005870"/>
    </source>
</evidence>
<gene>
    <name evidence="10" type="primary">fusA</name>
    <name evidence="10" type="ORF">O5404_00805</name>
</gene>